<dbReference type="InterPro" id="IPR001279">
    <property type="entry name" value="Metallo-B-lactamas"/>
</dbReference>
<proteinExistence type="predicted"/>
<evidence type="ECO:0000259" key="2">
    <source>
        <dbReference type="Pfam" id="PF12706"/>
    </source>
</evidence>
<reference evidence="3 4" key="1">
    <citation type="submission" date="2019-10" db="EMBL/GenBank/DDBJ databases">
        <authorList>
            <person name="Karimi E."/>
        </authorList>
    </citation>
    <scope>NUCLEOTIDE SEQUENCE [LARGE SCALE GENOMIC DNA]</scope>
    <source>
        <strain evidence="3">Aeromonas sp. 8C</strain>
    </source>
</reference>
<protein>
    <recommendedName>
        <fullName evidence="2">Metallo-beta-lactamase domain-containing protein</fullName>
    </recommendedName>
</protein>
<dbReference type="SUPFAM" id="SSF56281">
    <property type="entry name" value="Metallo-hydrolase/oxidoreductase"/>
    <property type="match status" value="1"/>
</dbReference>
<dbReference type="Gene3D" id="3.60.15.10">
    <property type="entry name" value="Ribonuclease Z/Hydroxyacylglutathione hydrolase-like"/>
    <property type="match status" value="1"/>
</dbReference>
<keyword evidence="1" id="KW-0472">Membrane</keyword>
<dbReference type="Pfam" id="PF12706">
    <property type="entry name" value="Lactamase_B_2"/>
    <property type="match status" value="1"/>
</dbReference>
<dbReference type="GO" id="GO:0005737">
    <property type="term" value="C:cytoplasm"/>
    <property type="evidence" value="ECO:0007669"/>
    <property type="project" value="TreeGrafter"/>
</dbReference>
<gene>
    <name evidence="3" type="ORF">AERO8C_170173</name>
</gene>
<evidence type="ECO:0000256" key="1">
    <source>
        <dbReference type="SAM" id="Phobius"/>
    </source>
</evidence>
<dbReference type="Proteomes" id="UP000439123">
    <property type="component" value="Unassembled WGS sequence"/>
</dbReference>
<name>A0A653KZD8_AERVE</name>
<feature type="transmembrane region" description="Helical" evidence="1">
    <location>
        <begin position="7"/>
        <end position="26"/>
    </location>
</feature>
<evidence type="ECO:0000313" key="3">
    <source>
        <dbReference type="EMBL" id="VXA84546.1"/>
    </source>
</evidence>
<keyword evidence="1" id="KW-1133">Transmembrane helix</keyword>
<dbReference type="InterPro" id="IPR036866">
    <property type="entry name" value="RibonucZ/Hydroxyglut_hydro"/>
</dbReference>
<dbReference type="EMBL" id="CABWLC010000009">
    <property type="protein sequence ID" value="VXA84546.1"/>
    <property type="molecule type" value="Genomic_DNA"/>
</dbReference>
<keyword evidence="1" id="KW-0812">Transmembrane</keyword>
<dbReference type="PANTHER" id="PTHR15032">
    <property type="entry name" value="N-ACYL-PHOSPHATIDYLETHANOLAMINE-HYDROLYZING PHOSPHOLIPASE D"/>
    <property type="match status" value="1"/>
</dbReference>
<dbReference type="PANTHER" id="PTHR15032:SF4">
    <property type="entry name" value="N-ACYL-PHOSPHATIDYLETHANOLAMINE-HYDROLYZING PHOSPHOLIPASE D"/>
    <property type="match status" value="1"/>
</dbReference>
<feature type="domain" description="Metallo-beta-lactamase" evidence="2">
    <location>
        <begin position="119"/>
        <end position="313"/>
    </location>
</feature>
<organism evidence="3 4">
    <name type="scientific">Aeromonas veronii</name>
    <dbReference type="NCBI Taxonomy" id="654"/>
    <lineage>
        <taxon>Bacteria</taxon>
        <taxon>Pseudomonadati</taxon>
        <taxon>Pseudomonadota</taxon>
        <taxon>Gammaproteobacteria</taxon>
        <taxon>Aeromonadales</taxon>
        <taxon>Aeromonadaceae</taxon>
        <taxon>Aeromonas</taxon>
    </lineage>
</organism>
<sequence length="397" mass="45580">MKIILAFLSMIFIVVLSIYTSVYIVIGDTDSPKDNLKVINSDHWNGKGFENIDEMKEDDSSSIERLYHLLFNNKEVRTPEESIDYGIRNGKDLVALPSSGLRVTWFGHSNVLLEFKKSRVLIDPTWSERASPFKPLGPKRFYSPSMRLDALPPVDLIVISHDHYDHLDYEVANYFRSKKTKWVVPLGIKSILMKWGVPEAQVIEFDWWEEKVIDGVFIASTPARHYSGRLSRSNHTLWSSWVIKDSDNSIFYSGDTGMHREFNTIGEKYGPFDLTLMESGSYSAMWHDTHLGPEQAVIAHKILRGKYLLPVHWAAYNMAPHGWSEPIERVINAANKLNVKILTPQPGTTIDKADFDKHGFVWPIKKNENKEYEPVWSSKVNDLLMADKKVLNRDALK</sequence>
<evidence type="ECO:0000313" key="4">
    <source>
        <dbReference type="Proteomes" id="UP000439123"/>
    </source>
</evidence>
<dbReference type="RefSeq" id="WP_159159106.1">
    <property type="nucleotide sequence ID" value="NZ_LR732798.1"/>
</dbReference>
<dbReference type="AlphaFoldDB" id="A0A653KZD8"/>
<accession>A0A653KZD8</accession>